<sequence>MIESLSNWSHQFFVDHLILALLVMTRIGALLVAIPSMTAVIERKMQVLLAATITFLILPTVAANTATEIPDSSHIAEVLIAVVHEALIGLLIGTTVQLIITGIQVGAEVTSTSGAIQAASTTDESGQSMPALARLVGLLIVAILFAAGGHRLIMNILLDSFTRLPPGTVVLNESMLTLVIDQLTSGMVAGLRIAAPVIAALLLSNLVIGLISRTLPQLNVLAIGLSINALAILVVTAITIGSAGLIFQEELAVAVQKLSEIW</sequence>
<dbReference type="EMBL" id="CP036526">
    <property type="protein sequence ID" value="QDT08978.1"/>
    <property type="molecule type" value="Genomic_DNA"/>
</dbReference>
<organism evidence="8 9">
    <name type="scientific">Stieleria marina</name>
    <dbReference type="NCBI Taxonomy" id="1930275"/>
    <lineage>
        <taxon>Bacteria</taxon>
        <taxon>Pseudomonadati</taxon>
        <taxon>Planctomycetota</taxon>
        <taxon>Planctomycetia</taxon>
        <taxon>Pirellulales</taxon>
        <taxon>Pirellulaceae</taxon>
        <taxon>Stieleria</taxon>
    </lineage>
</organism>
<accession>A0A517NPC5</accession>
<dbReference type="InterPro" id="IPR002010">
    <property type="entry name" value="T3SS_IM_R"/>
</dbReference>
<dbReference type="GO" id="GO:0006605">
    <property type="term" value="P:protein targeting"/>
    <property type="evidence" value="ECO:0007669"/>
    <property type="project" value="InterPro"/>
</dbReference>
<feature type="transmembrane region" description="Helical" evidence="7">
    <location>
        <begin position="218"/>
        <end position="247"/>
    </location>
</feature>
<proteinExistence type="inferred from homology"/>
<keyword evidence="6 7" id="KW-0472">Membrane</keyword>
<evidence type="ECO:0000256" key="6">
    <source>
        <dbReference type="ARBA" id="ARBA00023136"/>
    </source>
</evidence>
<reference evidence="8 9" key="1">
    <citation type="submission" date="2019-02" db="EMBL/GenBank/DDBJ databases">
        <title>Deep-cultivation of Planctomycetes and their phenomic and genomic characterization uncovers novel biology.</title>
        <authorList>
            <person name="Wiegand S."/>
            <person name="Jogler M."/>
            <person name="Boedeker C."/>
            <person name="Pinto D."/>
            <person name="Vollmers J."/>
            <person name="Rivas-Marin E."/>
            <person name="Kohn T."/>
            <person name="Peeters S.H."/>
            <person name="Heuer A."/>
            <person name="Rast P."/>
            <person name="Oberbeckmann S."/>
            <person name="Bunk B."/>
            <person name="Jeske O."/>
            <person name="Meyerdierks A."/>
            <person name="Storesund J.E."/>
            <person name="Kallscheuer N."/>
            <person name="Luecker S."/>
            <person name="Lage O.M."/>
            <person name="Pohl T."/>
            <person name="Merkel B.J."/>
            <person name="Hornburger P."/>
            <person name="Mueller R.-W."/>
            <person name="Bruemmer F."/>
            <person name="Labrenz M."/>
            <person name="Spormann A.M."/>
            <person name="Op den Camp H."/>
            <person name="Overmann J."/>
            <person name="Amann R."/>
            <person name="Jetten M.S.M."/>
            <person name="Mascher T."/>
            <person name="Medema M.H."/>
            <person name="Devos D.P."/>
            <person name="Kaster A.-K."/>
            <person name="Ovreas L."/>
            <person name="Rohde M."/>
            <person name="Galperin M.Y."/>
            <person name="Jogler C."/>
        </authorList>
    </citation>
    <scope>NUCLEOTIDE SEQUENCE [LARGE SCALE GENOMIC DNA]</scope>
    <source>
        <strain evidence="8 9">K23_9</strain>
    </source>
</reference>
<keyword evidence="8" id="KW-0282">Flagellum</keyword>
<comment type="subcellular location">
    <subcellularLocation>
        <location evidence="1">Cell membrane</location>
        <topology evidence="1">Multi-pass membrane protein</topology>
    </subcellularLocation>
</comment>
<dbReference type="AlphaFoldDB" id="A0A517NPC5"/>
<dbReference type="GO" id="GO:0005886">
    <property type="term" value="C:plasma membrane"/>
    <property type="evidence" value="ECO:0007669"/>
    <property type="project" value="UniProtKB-SubCell"/>
</dbReference>
<keyword evidence="3" id="KW-1003">Cell membrane</keyword>
<evidence type="ECO:0000256" key="7">
    <source>
        <dbReference type="SAM" id="Phobius"/>
    </source>
</evidence>
<gene>
    <name evidence="8" type="ORF">K239x_09210</name>
</gene>
<feature type="transmembrane region" description="Helical" evidence="7">
    <location>
        <begin position="78"/>
        <end position="100"/>
    </location>
</feature>
<evidence type="ECO:0000256" key="4">
    <source>
        <dbReference type="ARBA" id="ARBA00022692"/>
    </source>
</evidence>
<dbReference type="Pfam" id="PF01311">
    <property type="entry name" value="Bac_export_1"/>
    <property type="match status" value="1"/>
</dbReference>
<evidence type="ECO:0000256" key="5">
    <source>
        <dbReference type="ARBA" id="ARBA00022989"/>
    </source>
</evidence>
<evidence type="ECO:0000256" key="3">
    <source>
        <dbReference type="ARBA" id="ARBA00022475"/>
    </source>
</evidence>
<keyword evidence="8" id="KW-0969">Cilium</keyword>
<comment type="similarity">
    <text evidence="2">Belongs to the FliR/MopE/SpaR family.</text>
</comment>
<keyword evidence="5 7" id="KW-1133">Transmembrane helix</keyword>
<protein>
    <submittedName>
        <fullName evidence="8">Flagellar biosynthesis protein FliR</fullName>
    </submittedName>
</protein>
<evidence type="ECO:0000256" key="2">
    <source>
        <dbReference type="ARBA" id="ARBA00009772"/>
    </source>
</evidence>
<dbReference type="PRINTS" id="PR00953">
    <property type="entry name" value="TYPE3IMRPROT"/>
</dbReference>
<dbReference type="RefSeq" id="WP_419189660.1">
    <property type="nucleotide sequence ID" value="NZ_CP036526.1"/>
</dbReference>
<feature type="transmembrane region" description="Helical" evidence="7">
    <location>
        <begin position="12"/>
        <end position="35"/>
    </location>
</feature>
<dbReference type="Proteomes" id="UP000319817">
    <property type="component" value="Chromosome"/>
</dbReference>
<evidence type="ECO:0000313" key="8">
    <source>
        <dbReference type="EMBL" id="QDT08978.1"/>
    </source>
</evidence>
<dbReference type="PANTHER" id="PTHR30065">
    <property type="entry name" value="FLAGELLAR BIOSYNTHETIC PROTEIN FLIR"/>
    <property type="match status" value="1"/>
</dbReference>
<evidence type="ECO:0000256" key="1">
    <source>
        <dbReference type="ARBA" id="ARBA00004651"/>
    </source>
</evidence>
<dbReference type="PANTHER" id="PTHR30065:SF1">
    <property type="entry name" value="SURFACE PRESENTATION OF ANTIGENS PROTEIN SPAR"/>
    <property type="match status" value="1"/>
</dbReference>
<keyword evidence="8" id="KW-0966">Cell projection</keyword>
<keyword evidence="9" id="KW-1185">Reference proteome</keyword>
<feature type="transmembrane region" description="Helical" evidence="7">
    <location>
        <begin position="193"/>
        <end position="211"/>
    </location>
</feature>
<evidence type="ECO:0000313" key="9">
    <source>
        <dbReference type="Proteomes" id="UP000319817"/>
    </source>
</evidence>
<feature type="transmembrane region" description="Helical" evidence="7">
    <location>
        <begin position="135"/>
        <end position="158"/>
    </location>
</feature>
<name>A0A517NPC5_9BACT</name>
<feature type="transmembrane region" description="Helical" evidence="7">
    <location>
        <begin position="47"/>
        <end position="66"/>
    </location>
</feature>
<keyword evidence="4 7" id="KW-0812">Transmembrane</keyword>